<evidence type="ECO:0000256" key="3">
    <source>
        <dbReference type="ARBA" id="ARBA00022840"/>
    </source>
</evidence>
<keyword evidence="2 4" id="KW-0547">Nucleotide-binding</keyword>
<dbReference type="PANTHER" id="PTHR43585:SF2">
    <property type="entry name" value="ATP-GRASP ENZYME FSQD"/>
    <property type="match status" value="1"/>
</dbReference>
<dbReference type="InterPro" id="IPR052032">
    <property type="entry name" value="ATP-dep_AA_Ligase"/>
</dbReference>
<comment type="caution">
    <text evidence="6">The sequence shown here is derived from an EMBL/GenBank/DDBJ whole genome shotgun (WGS) entry which is preliminary data.</text>
</comment>
<keyword evidence="7" id="KW-1185">Reference proteome</keyword>
<name>A0A841GPZ1_9BACT</name>
<organism evidence="6 7">
    <name type="scientific">Longimicrobium terrae</name>
    <dbReference type="NCBI Taxonomy" id="1639882"/>
    <lineage>
        <taxon>Bacteria</taxon>
        <taxon>Pseudomonadati</taxon>
        <taxon>Gemmatimonadota</taxon>
        <taxon>Longimicrobiia</taxon>
        <taxon>Longimicrobiales</taxon>
        <taxon>Longimicrobiaceae</taxon>
        <taxon>Longimicrobium</taxon>
    </lineage>
</organism>
<gene>
    <name evidence="6" type="ORF">HNQ61_000681</name>
</gene>
<proteinExistence type="predicted"/>
<dbReference type="PROSITE" id="PS50975">
    <property type="entry name" value="ATP_GRASP"/>
    <property type="match status" value="1"/>
</dbReference>
<dbReference type="EMBL" id="JACHIA010000001">
    <property type="protein sequence ID" value="MBB6069070.1"/>
    <property type="molecule type" value="Genomic_DNA"/>
</dbReference>
<dbReference type="Gene3D" id="3.30.470.20">
    <property type="entry name" value="ATP-grasp fold, B domain"/>
    <property type="match status" value="1"/>
</dbReference>
<dbReference type="GO" id="GO:0005524">
    <property type="term" value="F:ATP binding"/>
    <property type="evidence" value="ECO:0007669"/>
    <property type="project" value="UniProtKB-UniRule"/>
</dbReference>
<sequence length="408" mass="42050">MTRDAVLFIESNTSGTGRLFVRAAREMGLRPVLVTAAPAKYAYLAEADAPEVVVLPRVDDAALDELVRARFGGGAAVAGVTSSSEYWIATAAALAARLGLAGPDAAAVHAARDKSHQRRVLGAGGVGVPAWRAVDRVADAVAAAREIGFPVVLKPVGGSGSVGVRACADAGETERHAAALLESGDGGRVLVEALVEGAEFSVEMFSRRVVGITRKHLGAPPAFVETGHDYPAALSAGDAAALESAVVRGTELLGLGWGPLHWELRMRGGEAVVMEVNPRLAGGFIPELVRHAQGIDLIRQTLRLVVGLAPDLAPSAHRHASIRFLFAPGDGPLAGVVGMDAARGMSGVVDAALYRALGDVLEVRGDFRDRIGHVVALGETEDDSASAAERARGAVRVVIGRPAALGVG</sequence>
<dbReference type="AlphaFoldDB" id="A0A841GPZ1"/>
<keyword evidence="3 4" id="KW-0067">ATP-binding</keyword>
<reference evidence="6 7" key="1">
    <citation type="submission" date="2020-08" db="EMBL/GenBank/DDBJ databases">
        <title>Genomic Encyclopedia of Type Strains, Phase IV (KMG-IV): sequencing the most valuable type-strain genomes for metagenomic binning, comparative biology and taxonomic classification.</title>
        <authorList>
            <person name="Goeker M."/>
        </authorList>
    </citation>
    <scope>NUCLEOTIDE SEQUENCE [LARGE SCALE GENOMIC DNA]</scope>
    <source>
        <strain evidence="6 7">DSM 29007</strain>
    </source>
</reference>
<keyword evidence="1" id="KW-0436">Ligase</keyword>
<dbReference type="Pfam" id="PF13535">
    <property type="entry name" value="ATP-grasp_4"/>
    <property type="match status" value="1"/>
</dbReference>
<protein>
    <submittedName>
        <fullName evidence="6">Biotin carboxylase</fullName>
    </submittedName>
</protein>
<dbReference type="InterPro" id="IPR040570">
    <property type="entry name" value="LAL_C2"/>
</dbReference>
<dbReference type="Proteomes" id="UP000582837">
    <property type="component" value="Unassembled WGS sequence"/>
</dbReference>
<evidence type="ECO:0000256" key="2">
    <source>
        <dbReference type="ARBA" id="ARBA00022741"/>
    </source>
</evidence>
<dbReference type="Pfam" id="PF18603">
    <property type="entry name" value="LAL_C2"/>
    <property type="match status" value="1"/>
</dbReference>
<dbReference type="InterPro" id="IPR011761">
    <property type="entry name" value="ATP-grasp"/>
</dbReference>
<dbReference type="SUPFAM" id="SSF56059">
    <property type="entry name" value="Glutathione synthetase ATP-binding domain-like"/>
    <property type="match status" value="1"/>
</dbReference>
<dbReference type="GO" id="GO:0016874">
    <property type="term" value="F:ligase activity"/>
    <property type="evidence" value="ECO:0007669"/>
    <property type="project" value="UniProtKB-KW"/>
</dbReference>
<evidence type="ECO:0000259" key="5">
    <source>
        <dbReference type="PROSITE" id="PS50975"/>
    </source>
</evidence>
<dbReference type="Gene3D" id="3.40.50.20">
    <property type="match status" value="1"/>
</dbReference>
<feature type="domain" description="ATP-grasp" evidence="5">
    <location>
        <begin position="118"/>
        <end position="306"/>
    </location>
</feature>
<dbReference type="GO" id="GO:0046872">
    <property type="term" value="F:metal ion binding"/>
    <property type="evidence" value="ECO:0007669"/>
    <property type="project" value="InterPro"/>
</dbReference>
<evidence type="ECO:0000256" key="1">
    <source>
        <dbReference type="ARBA" id="ARBA00022598"/>
    </source>
</evidence>
<accession>A0A841GPZ1</accession>
<dbReference type="RefSeq" id="WP_205761162.1">
    <property type="nucleotide sequence ID" value="NZ_JABDTL010000001.1"/>
</dbReference>
<evidence type="ECO:0000313" key="6">
    <source>
        <dbReference type="EMBL" id="MBB6069070.1"/>
    </source>
</evidence>
<evidence type="ECO:0000256" key="4">
    <source>
        <dbReference type="PROSITE-ProRule" id="PRU00409"/>
    </source>
</evidence>
<evidence type="ECO:0000313" key="7">
    <source>
        <dbReference type="Proteomes" id="UP000582837"/>
    </source>
</evidence>
<dbReference type="PANTHER" id="PTHR43585">
    <property type="entry name" value="FUMIPYRROLE BIOSYNTHESIS PROTEIN C"/>
    <property type="match status" value="1"/>
</dbReference>